<evidence type="ECO:0000313" key="3">
    <source>
        <dbReference type="Proteomes" id="UP000316968"/>
    </source>
</evidence>
<keyword evidence="3" id="KW-1185">Reference proteome</keyword>
<dbReference type="InterPro" id="IPR027417">
    <property type="entry name" value="P-loop_NTPase"/>
</dbReference>
<dbReference type="NCBIfam" id="TIGR00176">
    <property type="entry name" value="mobB"/>
    <property type="match status" value="1"/>
</dbReference>
<dbReference type="OrthoDB" id="9786803at2"/>
<dbReference type="InterPro" id="IPR052539">
    <property type="entry name" value="MGD_biosynthesis_adapter"/>
</dbReference>
<dbReference type="SUPFAM" id="SSF52540">
    <property type="entry name" value="P-loop containing nucleoside triphosphate hydrolases"/>
    <property type="match status" value="1"/>
</dbReference>
<evidence type="ECO:0000313" key="2">
    <source>
        <dbReference type="EMBL" id="QDH23288.1"/>
    </source>
</evidence>
<reference evidence="2 3" key="1">
    <citation type="submission" date="2019-06" db="EMBL/GenBank/DDBJ databases">
        <title>Saccharibacillus brassicae sp. nov., an endophytic bacterium isolated from Chinese cabbage seeds (Brassica pekinensis).</title>
        <authorList>
            <person name="Jiang L."/>
            <person name="Lee J."/>
            <person name="Kim S.W."/>
        </authorList>
    </citation>
    <scope>NUCLEOTIDE SEQUENCE [LARGE SCALE GENOMIC DNA]</scope>
    <source>
        <strain evidence="3">KCTC 43072 / ATSA2</strain>
    </source>
</reference>
<dbReference type="Proteomes" id="UP000316968">
    <property type="component" value="Chromosome"/>
</dbReference>
<dbReference type="PANTHER" id="PTHR40072:SF1">
    <property type="entry name" value="MOLYBDOPTERIN-GUANINE DINUCLEOTIDE BIOSYNTHESIS ADAPTER PROTEIN"/>
    <property type="match status" value="1"/>
</dbReference>
<dbReference type="Gene3D" id="3.40.50.300">
    <property type="entry name" value="P-loop containing nucleotide triphosphate hydrolases"/>
    <property type="match status" value="1"/>
</dbReference>
<dbReference type="GO" id="GO:0005525">
    <property type="term" value="F:GTP binding"/>
    <property type="evidence" value="ECO:0007669"/>
    <property type="project" value="InterPro"/>
</dbReference>
<proteinExistence type="predicted"/>
<dbReference type="AlphaFoldDB" id="A0A4Y6V375"/>
<sequence>MEPVSGGQRGAVKAHVLQIVGFKNSGKTTLTETLLRLASRLGSRVSVIKHHGHGGEPEAPPADTDASRLFGAGAASSIVSGGGLMLMQGRLPESDDGCGELDALIALTQTYARPDLILIEGFKSEPYPKIVLLRSGEDWTELGTLTNIVLIVTQESEPSPHPALSAKTRPPGLPNVRLLHRQQTEEIEAWFAHWLRGVQTTE</sequence>
<organism evidence="2 3">
    <name type="scientific">Saccharibacillus brassicae</name>
    <dbReference type="NCBI Taxonomy" id="2583377"/>
    <lineage>
        <taxon>Bacteria</taxon>
        <taxon>Bacillati</taxon>
        <taxon>Bacillota</taxon>
        <taxon>Bacilli</taxon>
        <taxon>Bacillales</taxon>
        <taxon>Paenibacillaceae</taxon>
        <taxon>Saccharibacillus</taxon>
    </lineage>
</organism>
<dbReference type="RefSeq" id="WP_141449825.1">
    <property type="nucleotide sequence ID" value="NZ_CP041217.1"/>
</dbReference>
<name>A0A4Y6V375_SACBS</name>
<dbReference type="PANTHER" id="PTHR40072">
    <property type="entry name" value="MOLYBDOPTERIN-GUANINE DINUCLEOTIDE BIOSYNTHESIS ADAPTER PROTEIN-RELATED"/>
    <property type="match status" value="1"/>
</dbReference>
<dbReference type="Pfam" id="PF03205">
    <property type="entry name" value="MobB"/>
    <property type="match status" value="1"/>
</dbReference>
<dbReference type="EMBL" id="CP041217">
    <property type="protein sequence ID" value="QDH23288.1"/>
    <property type="molecule type" value="Genomic_DNA"/>
</dbReference>
<feature type="domain" description="Molybdopterin-guanine dinucleotide biosynthesis protein B (MobB)" evidence="1">
    <location>
        <begin position="16"/>
        <end position="153"/>
    </location>
</feature>
<protein>
    <submittedName>
        <fullName evidence="2">Molybdopterin-guanine dinucleotide biosynthesis protein B</fullName>
    </submittedName>
</protein>
<evidence type="ECO:0000259" key="1">
    <source>
        <dbReference type="Pfam" id="PF03205"/>
    </source>
</evidence>
<accession>A0A4Y6V375</accession>
<gene>
    <name evidence="2" type="primary">mobB</name>
    <name evidence="2" type="ORF">FFV09_21920</name>
</gene>
<dbReference type="InterPro" id="IPR004435">
    <property type="entry name" value="MobB_dom"/>
</dbReference>
<dbReference type="GO" id="GO:0006777">
    <property type="term" value="P:Mo-molybdopterin cofactor biosynthetic process"/>
    <property type="evidence" value="ECO:0007669"/>
    <property type="project" value="InterPro"/>
</dbReference>
<dbReference type="KEGG" id="saca:FFV09_21920"/>